<dbReference type="AlphaFoldDB" id="A0A0F8YD35"/>
<evidence type="ECO:0000313" key="1">
    <source>
        <dbReference type="EMBL" id="KKK79303.1"/>
    </source>
</evidence>
<dbReference type="EMBL" id="LAZR01054091">
    <property type="protein sequence ID" value="KKK79303.1"/>
    <property type="molecule type" value="Genomic_DNA"/>
</dbReference>
<name>A0A0F8YD35_9ZZZZ</name>
<accession>A0A0F8YD35</accession>
<gene>
    <name evidence="1" type="ORF">LCGC14_2834870</name>
</gene>
<proteinExistence type="predicted"/>
<protein>
    <submittedName>
        <fullName evidence="1">Uncharacterized protein</fullName>
    </submittedName>
</protein>
<sequence length="159" mass="17261">MVNYLNLIDVKIENIVQENVMMVLEIELEAPTESKFDSPDGTKSLKITNTEILNTGYTKLGSSSSPAIKMKKLTGTTPAVEGNSVTIAHGLTGSKILAVDVLVGYSSNVNNGMPPGYIRATGYEYYSYHTSSGVVVFLSATNSERILSDTIRILITYEE</sequence>
<organism evidence="1">
    <name type="scientific">marine sediment metagenome</name>
    <dbReference type="NCBI Taxonomy" id="412755"/>
    <lineage>
        <taxon>unclassified sequences</taxon>
        <taxon>metagenomes</taxon>
        <taxon>ecological metagenomes</taxon>
    </lineage>
</organism>
<reference evidence="1" key="1">
    <citation type="journal article" date="2015" name="Nature">
        <title>Complex archaea that bridge the gap between prokaryotes and eukaryotes.</title>
        <authorList>
            <person name="Spang A."/>
            <person name="Saw J.H."/>
            <person name="Jorgensen S.L."/>
            <person name="Zaremba-Niedzwiedzka K."/>
            <person name="Martijn J."/>
            <person name="Lind A.E."/>
            <person name="van Eijk R."/>
            <person name="Schleper C."/>
            <person name="Guy L."/>
            <person name="Ettema T.J."/>
        </authorList>
    </citation>
    <scope>NUCLEOTIDE SEQUENCE</scope>
</reference>
<comment type="caution">
    <text evidence="1">The sequence shown here is derived from an EMBL/GenBank/DDBJ whole genome shotgun (WGS) entry which is preliminary data.</text>
</comment>